<dbReference type="EMBL" id="FOXO01000037">
    <property type="protein sequence ID" value="SFQ35613.1"/>
    <property type="molecule type" value="Genomic_DNA"/>
</dbReference>
<dbReference type="AlphaFoldDB" id="A0A1I5XUF9"/>
<sequence length="115" mass="12795">MDNNYKIIAVDFDGTLCYSNWPELGNPNTRLISYLLKEKAAGNKIILWTCRAGKALSDATAWCHEQGLTFDAVNDNLPEIVELYGNNSRKITCDIYIDDRSVFIDSKGNMSGAAI</sequence>
<keyword evidence="2" id="KW-1185">Reference proteome</keyword>
<dbReference type="RefSeq" id="WP_177201718.1">
    <property type="nucleotide sequence ID" value="NZ_FOXO01000037.1"/>
</dbReference>
<dbReference type="Proteomes" id="UP000182624">
    <property type="component" value="Unassembled WGS sequence"/>
</dbReference>
<dbReference type="Gene3D" id="3.40.50.1000">
    <property type="entry name" value="HAD superfamily/HAD-like"/>
    <property type="match status" value="1"/>
</dbReference>
<protein>
    <recommendedName>
        <fullName evidence="3">Hydrolase</fullName>
    </recommendedName>
</protein>
<reference evidence="2" key="1">
    <citation type="submission" date="2016-10" db="EMBL/GenBank/DDBJ databases">
        <authorList>
            <person name="Varghese N."/>
            <person name="Submissions S."/>
        </authorList>
    </citation>
    <scope>NUCLEOTIDE SEQUENCE [LARGE SCALE GENOMIC DNA]</scope>
    <source>
        <strain evidence="2">P18</strain>
    </source>
</reference>
<gene>
    <name evidence="1" type="ORF">SAMN04487928_13739</name>
</gene>
<evidence type="ECO:0008006" key="3">
    <source>
        <dbReference type="Google" id="ProtNLM"/>
    </source>
</evidence>
<dbReference type="InterPro" id="IPR016769">
    <property type="entry name" value="Phage_SP01_Orf1"/>
</dbReference>
<dbReference type="PIRSF" id="PIRSF020079">
    <property type="entry name" value="UCP020079"/>
    <property type="match status" value="1"/>
</dbReference>
<accession>A0A1I5XUF9</accession>
<evidence type="ECO:0000313" key="1">
    <source>
        <dbReference type="EMBL" id="SFQ35613.1"/>
    </source>
</evidence>
<organism evidence="1 2">
    <name type="scientific">Butyrivibrio proteoclasticus</name>
    <dbReference type="NCBI Taxonomy" id="43305"/>
    <lineage>
        <taxon>Bacteria</taxon>
        <taxon>Bacillati</taxon>
        <taxon>Bacillota</taxon>
        <taxon>Clostridia</taxon>
        <taxon>Lachnospirales</taxon>
        <taxon>Lachnospiraceae</taxon>
        <taxon>Butyrivibrio</taxon>
    </lineage>
</organism>
<dbReference type="InterPro" id="IPR023214">
    <property type="entry name" value="HAD_sf"/>
</dbReference>
<dbReference type="SUPFAM" id="SSF56784">
    <property type="entry name" value="HAD-like"/>
    <property type="match status" value="1"/>
</dbReference>
<proteinExistence type="predicted"/>
<name>A0A1I5XUF9_9FIRM</name>
<dbReference type="InterPro" id="IPR036412">
    <property type="entry name" value="HAD-like_sf"/>
</dbReference>
<evidence type="ECO:0000313" key="2">
    <source>
        <dbReference type="Proteomes" id="UP000182624"/>
    </source>
</evidence>